<dbReference type="KEGG" id="pbh:AAW51_4124"/>
<dbReference type="OrthoDB" id="3078279at2"/>
<reference evidence="1 2" key="1">
    <citation type="submission" date="2015-05" db="EMBL/GenBank/DDBJ databases">
        <authorList>
            <person name="Tang B."/>
            <person name="Yu Y."/>
        </authorList>
    </citation>
    <scope>NUCLEOTIDE SEQUENCE [LARGE SCALE GENOMIC DNA]</scope>
    <source>
        <strain evidence="1 2">DSM 7029</strain>
    </source>
</reference>
<sequence>MTTEITSHQKYFNAFMGRWEGLSKTFDENGALLESTAVHMDIAWLDSETFEQVEHIERLYQVGEVTLKSRIRVSEKIARAKTDHLDLQATALSAGVFFFRVESGVSKTTLHNTHVFLDHNTRRVVTHKIKDGKTFVFQVQDFNRID</sequence>
<accession>A0A0G3BWD3</accession>
<keyword evidence="2" id="KW-1185">Reference proteome</keyword>
<evidence type="ECO:0000313" key="1">
    <source>
        <dbReference type="EMBL" id="AKJ30815.1"/>
    </source>
</evidence>
<dbReference type="RefSeq" id="WP_047196093.1">
    <property type="nucleotide sequence ID" value="NZ_CP011371.1"/>
</dbReference>
<gene>
    <name evidence="1" type="ORF">AAW51_4124</name>
</gene>
<name>A0A0G3BWD3_9BURK</name>
<dbReference type="EMBL" id="CP011371">
    <property type="protein sequence ID" value="AKJ30815.1"/>
    <property type="molecule type" value="Genomic_DNA"/>
</dbReference>
<dbReference type="AlphaFoldDB" id="A0A0G3BWD3"/>
<proteinExistence type="predicted"/>
<dbReference type="Proteomes" id="UP000035352">
    <property type="component" value="Chromosome"/>
</dbReference>
<protein>
    <submittedName>
        <fullName evidence="1">Uncharacterized protein</fullName>
    </submittedName>
</protein>
<evidence type="ECO:0000313" key="2">
    <source>
        <dbReference type="Proteomes" id="UP000035352"/>
    </source>
</evidence>
<organism evidence="1 2">
    <name type="scientific">Caldimonas brevitalea</name>
    <dbReference type="NCBI Taxonomy" id="413882"/>
    <lineage>
        <taxon>Bacteria</taxon>
        <taxon>Pseudomonadati</taxon>
        <taxon>Pseudomonadota</taxon>
        <taxon>Betaproteobacteria</taxon>
        <taxon>Burkholderiales</taxon>
        <taxon>Sphaerotilaceae</taxon>
        <taxon>Caldimonas</taxon>
    </lineage>
</organism>